<evidence type="ECO:0000256" key="1">
    <source>
        <dbReference type="SAM" id="MobiDB-lite"/>
    </source>
</evidence>
<gene>
    <name evidence="2" type="ORF">LTR82_011993</name>
</gene>
<feature type="region of interest" description="Disordered" evidence="1">
    <location>
        <begin position="61"/>
        <end position="80"/>
    </location>
</feature>
<dbReference type="AlphaFoldDB" id="A0AAN6FH77"/>
<proteinExistence type="predicted"/>
<evidence type="ECO:0000313" key="3">
    <source>
        <dbReference type="Proteomes" id="UP001168146"/>
    </source>
</evidence>
<accession>A0AAN6FH77</accession>
<evidence type="ECO:0000313" key="2">
    <source>
        <dbReference type="EMBL" id="KAK0317124.1"/>
    </source>
</evidence>
<dbReference type="EMBL" id="JASUXU010000046">
    <property type="protein sequence ID" value="KAK0317124.1"/>
    <property type="molecule type" value="Genomic_DNA"/>
</dbReference>
<sequence length="195" mass="20890">MSVCPVVGTSTTVLPPDHPALSSDPEARCPVTVRDPSQTATRPSPSPMLIAFKNAKVAHHESHIIHSHPSSPTIPDDPHKRMDASMCPAVHSLTRQNTLENEICMCNSWPSEKNAAIRWIVSEWNSFAVMGPVVGAVSAYLPPTHPKLTEQESGKVCPVTNATLAHHEGKLHLHPSVADDAPVSKCPVAGASMNQ</sequence>
<reference evidence="2" key="1">
    <citation type="submission" date="2021-12" db="EMBL/GenBank/DDBJ databases">
        <title>Black yeast isolated from Biological Soil Crust.</title>
        <authorList>
            <person name="Kurbessoian T."/>
        </authorList>
    </citation>
    <scope>NUCLEOTIDE SEQUENCE</scope>
    <source>
        <strain evidence="2">CCFEE 5208</strain>
    </source>
</reference>
<name>A0AAN6FH77_9PEZI</name>
<comment type="caution">
    <text evidence="2">The sequence shown here is derived from an EMBL/GenBank/DDBJ whole genome shotgun (WGS) entry which is preliminary data.</text>
</comment>
<dbReference type="Proteomes" id="UP001168146">
    <property type="component" value="Unassembled WGS sequence"/>
</dbReference>
<protein>
    <submittedName>
        <fullName evidence="2">Uncharacterized protein</fullName>
    </submittedName>
</protein>
<feature type="region of interest" description="Disordered" evidence="1">
    <location>
        <begin position="1"/>
        <end position="46"/>
    </location>
</feature>
<organism evidence="2 3">
    <name type="scientific">Friedmanniomyces endolithicus</name>
    <dbReference type="NCBI Taxonomy" id="329885"/>
    <lineage>
        <taxon>Eukaryota</taxon>
        <taxon>Fungi</taxon>
        <taxon>Dikarya</taxon>
        <taxon>Ascomycota</taxon>
        <taxon>Pezizomycotina</taxon>
        <taxon>Dothideomycetes</taxon>
        <taxon>Dothideomycetidae</taxon>
        <taxon>Mycosphaerellales</taxon>
        <taxon>Teratosphaeriaceae</taxon>
        <taxon>Friedmanniomyces</taxon>
    </lineage>
</organism>